<proteinExistence type="predicted"/>
<dbReference type="InterPro" id="IPR036388">
    <property type="entry name" value="WH-like_DNA-bd_sf"/>
</dbReference>
<evidence type="ECO:0000256" key="3">
    <source>
        <dbReference type="ARBA" id="ARBA00023163"/>
    </source>
</evidence>
<dbReference type="SUPFAM" id="SSF51206">
    <property type="entry name" value="cAMP-binding domain-like"/>
    <property type="match status" value="1"/>
</dbReference>
<keyword evidence="3" id="KW-0804">Transcription</keyword>
<comment type="caution">
    <text evidence="5">The sequence shown here is derived from an EMBL/GenBank/DDBJ whole genome shotgun (WGS) entry which is preliminary data.</text>
</comment>
<dbReference type="InterPro" id="IPR018490">
    <property type="entry name" value="cNMP-bd_dom_sf"/>
</dbReference>
<evidence type="ECO:0000313" key="6">
    <source>
        <dbReference type="Proteomes" id="UP001595796"/>
    </source>
</evidence>
<organism evidence="5 6">
    <name type="scientific">Flaviflagellibacter deserti</name>
    <dbReference type="NCBI Taxonomy" id="2267266"/>
    <lineage>
        <taxon>Bacteria</taxon>
        <taxon>Pseudomonadati</taxon>
        <taxon>Pseudomonadota</taxon>
        <taxon>Alphaproteobacteria</taxon>
        <taxon>Hyphomicrobiales</taxon>
        <taxon>Flaviflagellibacter</taxon>
    </lineage>
</organism>
<dbReference type="Gene3D" id="2.60.120.10">
    <property type="entry name" value="Jelly Rolls"/>
    <property type="match status" value="1"/>
</dbReference>
<evidence type="ECO:0000313" key="5">
    <source>
        <dbReference type="EMBL" id="MFC5068049.1"/>
    </source>
</evidence>
<accession>A0ABV9Z0R6</accession>
<dbReference type="Pfam" id="PF13545">
    <property type="entry name" value="HTH_Crp_2"/>
    <property type="match status" value="1"/>
</dbReference>
<name>A0ABV9Z0R6_9HYPH</name>
<keyword evidence="2" id="KW-0238">DNA-binding</keyword>
<keyword evidence="6" id="KW-1185">Reference proteome</keyword>
<feature type="domain" description="HTH crp-type" evidence="4">
    <location>
        <begin position="160"/>
        <end position="227"/>
    </location>
</feature>
<dbReference type="InterPro" id="IPR014710">
    <property type="entry name" value="RmlC-like_jellyroll"/>
</dbReference>
<dbReference type="Proteomes" id="UP001595796">
    <property type="component" value="Unassembled WGS sequence"/>
</dbReference>
<dbReference type="RefSeq" id="WP_162799798.1">
    <property type="nucleotide sequence ID" value="NZ_JBHSJF010000006.1"/>
</dbReference>
<gene>
    <name evidence="5" type="ORF">ACFPFW_08460</name>
</gene>
<dbReference type="SUPFAM" id="SSF46785">
    <property type="entry name" value="Winged helix' DNA-binding domain"/>
    <property type="match status" value="1"/>
</dbReference>
<dbReference type="EMBL" id="JBHSJF010000006">
    <property type="protein sequence ID" value="MFC5068049.1"/>
    <property type="molecule type" value="Genomic_DNA"/>
</dbReference>
<evidence type="ECO:0000259" key="4">
    <source>
        <dbReference type="Pfam" id="PF13545"/>
    </source>
</evidence>
<dbReference type="InterPro" id="IPR012318">
    <property type="entry name" value="HTH_CRP"/>
</dbReference>
<dbReference type="Gene3D" id="1.10.10.10">
    <property type="entry name" value="Winged helix-like DNA-binding domain superfamily/Winged helix DNA-binding domain"/>
    <property type="match status" value="1"/>
</dbReference>
<dbReference type="InterPro" id="IPR036390">
    <property type="entry name" value="WH_DNA-bd_sf"/>
</dbReference>
<reference evidence="6" key="1">
    <citation type="journal article" date="2019" name="Int. J. Syst. Evol. Microbiol.">
        <title>The Global Catalogue of Microorganisms (GCM) 10K type strain sequencing project: providing services to taxonomists for standard genome sequencing and annotation.</title>
        <authorList>
            <consortium name="The Broad Institute Genomics Platform"/>
            <consortium name="The Broad Institute Genome Sequencing Center for Infectious Disease"/>
            <person name="Wu L."/>
            <person name="Ma J."/>
        </authorList>
    </citation>
    <scope>NUCLEOTIDE SEQUENCE [LARGE SCALE GENOMIC DNA]</scope>
    <source>
        <strain evidence="6">CGMCC 1.16444</strain>
    </source>
</reference>
<sequence>MHVHSEYDMPSGLRNAFGQLCGNELLALLDGDQLRRCLASSKVRSFTSGQDLTDFDPNGQLAFFIESGLVFEIEQLLDREIATRCIGLEGVSACSLFRGKSNQRSLCVSNVEAVCVPRDVFVQLTAESPSFNRTISRYLQRVFTEMAECLLTTAHLTVEQRLARLLDLSFQRAKTDTLAMSHVQLASLLGVRRAGITVALHLLEGELAIRSHRCRIQLRDGNRLRELWRGEDAAATSLKALQPEADHEFMRTEDTGTRRSVRALDFEE</sequence>
<protein>
    <submittedName>
        <fullName evidence="5">Crp/Fnr family transcriptional regulator</fullName>
    </submittedName>
</protein>
<evidence type="ECO:0000256" key="2">
    <source>
        <dbReference type="ARBA" id="ARBA00023125"/>
    </source>
</evidence>
<keyword evidence="1" id="KW-0805">Transcription regulation</keyword>
<evidence type="ECO:0000256" key="1">
    <source>
        <dbReference type="ARBA" id="ARBA00023015"/>
    </source>
</evidence>